<sequence>MMIGDVKRASLPLAMLIGVGCATSAEAWAAPGKVPQAEALAPAAKHASKPAALFVPPEFHVPPLVEAKGFRLVPLGPELVTVDFDAYMSSIEHLQKTFTRSSIWPPKDISASDAMRDMETEQARFRNRQSFAYAVLTPDGRRERGSVYVSPSTVAGYDAVVRMWVTQDEYDAGFDAKLFEWVADWMQKDWPFARVAYPGRAIEWSAWDSLVAADKAKAAAGAGAN</sequence>
<dbReference type="PROSITE" id="PS51257">
    <property type="entry name" value="PROKAR_LIPOPROTEIN"/>
    <property type="match status" value="1"/>
</dbReference>
<evidence type="ECO:0000313" key="3">
    <source>
        <dbReference type="Proteomes" id="UP001548713"/>
    </source>
</evidence>
<organism evidence="2 3">
    <name type="scientific">Novosphingobium kalidii</name>
    <dbReference type="NCBI Taxonomy" id="3230299"/>
    <lineage>
        <taxon>Bacteria</taxon>
        <taxon>Pseudomonadati</taxon>
        <taxon>Pseudomonadota</taxon>
        <taxon>Alphaproteobacteria</taxon>
        <taxon>Sphingomonadales</taxon>
        <taxon>Sphingomonadaceae</taxon>
        <taxon>Novosphingobium</taxon>
    </lineage>
</organism>
<name>A0ABV2D3Z6_9SPHN</name>
<dbReference type="Proteomes" id="UP001548713">
    <property type="component" value="Unassembled WGS sequence"/>
</dbReference>
<feature type="chain" id="PRO_5045571145" evidence="1">
    <location>
        <begin position="30"/>
        <end position="225"/>
    </location>
</feature>
<reference evidence="2 3" key="1">
    <citation type="submission" date="2024-07" db="EMBL/GenBank/DDBJ databases">
        <title>Novosphingobium kalidii RD2P27.</title>
        <authorList>
            <person name="Sun J.-Q."/>
        </authorList>
    </citation>
    <scope>NUCLEOTIDE SEQUENCE [LARGE SCALE GENOMIC DNA]</scope>
    <source>
        <strain evidence="2 3">RD2P27</strain>
    </source>
</reference>
<comment type="caution">
    <text evidence="2">The sequence shown here is derived from an EMBL/GenBank/DDBJ whole genome shotgun (WGS) entry which is preliminary data.</text>
</comment>
<gene>
    <name evidence="2" type="ORF">ABVV53_12910</name>
</gene>
<evidence type="ECO:0000313" key="2">
    <source>
        <dbReference type="EMBL" id="MET1756349.1"/>
    </source>
</evidence>
<keyword evidence="1" id="KW-0732">Signal</keyword>
<accession>A0ABV2D3Z6</accession>
<evidence type="ECO:0000256" key="1">
    <source>
        <dbReference type="SAM" id="SignalP"/>
    </source>
</evidence>
<keyword evidence="3" id="KW-1185">Reference proteome</keyword>
<feature type="signal peptide" evidence="1">
    <location>
        <begin position="1"/>
        <end position="29"/>
    </location>
</feature>
<dbReference type="EMBL" id="JBEWLY010000019">
    <property type="protein sequence ID" value="MET1756349.1"/>
    <property type="molecule type" value="Genomic_DNA"/>
</dbReference>
<dbReference type="RefSeq" id="WP_353984837.1">
    <property type="nucleotide sequence ID" value="NZ_JBEWLY010000019.1"/>
</dbReference>
<proteinExistence type="predicted"/>
<protein>
    <submittedName>
        <fullName evidence="2">Twin-arginine translocation pathway signal protein</fullName>
    </submittedName>
</protein>